<proteinExistence type="inferred from homology"/>
<dbReference type="PRINTS" id="PR01356">
    <property type="entry name" value="GFGPROTEIN"/>
</dbReference>
<dbReference type="PROSITE" id="PS51462">
    <property type="entry name" value="NUDIX"/>
    <property type="match status" value="1"/>
</dbReference>
<dbReference type="InterPro" id="IPR003293">
    <property type="entry name" value="Nudix_hydrolase6-like"/>
</dbReference>
<comment type="similarity">
    <text evidence="1 3">Belongs to the Nudix hydrolase family.</text>
</comment>
<dbReference type="Gene3D" id="3.40.630.30">
    <property type="match status" value="1"/>
</dbReference>
<dbReference type="InterPro" id="IPR020084">
    <property type="entry name" value="NUDIX_hydrolase_CS"/>
</dbReference>
<accession>A0A1B6M7C6</accession>
<gene>
    <name evidence="5" type="ORF">g.19640</name>
</gene>
<evidence type="ECO:0000256" key="1">
    <source>
        <dbReference type="ARBA" id="ARBA00005582"/>
    </source>
</evidence>
<dbReference type="FunFam" id="3.90.79.10:FF:000015">
    <property type="entry name" value="Nudix hydrolase 8"/>
    <property type="match status" value="1"/>
</dbReference>
<evidence type="ECO:0000256" key="2">
    <source>
        <dbReference type="ARBA" id="ARBA00022801"/>
    </source>
</evidence>
<protein>
    <recommendedName>
        <fullName evidence="4">Nudix hydrolase domain-containing protein</fullName>
    </recommendedName>
</protein>
<dbReference type="PANTHER" id="PTHR13994">
    <property type="entry name" value="NUDIX HYDROLASE RELATED"/>
    <property type="match status" value="1"/>
</dbReference>
<dbReference type="InterPro" id="IPR040618">
    <property type="entry name" value="Pre-Nudix"/>
</dbReference>
<evidence type="ECO:0000313" key="5">
    <source>
        <dbReference type="EMBL" id="JAT31784.1"/>
    </source>
</evidence>
<dbReference type="InterPro" id="IPR015797">
    <property type="entry name" value="NUDIX_hydrolase-like_dom_sf"/>
</dbReference>
<name>A0A1B6M7C6_9HEMI</name>
<dbReference type="InterPro" id="IPR000086">
    <property type="entry name" value="NUDIX_hydrolase_dom"/>
</dbReference>
<dbReference type="Gene3D" id="3.90.79.10">
    <property type="entry name" value="Nucleoside Triphosphate Pyrophosphohydrolase"/>
    <property type="match status" value="1"/>
</dbReference>
<evidence type="ECO:0000256" key="3">
    <source>
        <dbReference type="RuleBase" id="RU003476"/>
    </source>
</evidence>
<sequence>MFRSLLFVHQSSTTNTFSLIKQVKNTLKIGILITFHYHTILCHCQKVKTLSNASSLTTMAEQTSNSSIFTIREDRYKGVHVKSKYNSCQENSFPAKLKASLKEWTSQKKSAAWFYVSLKQSEWIPVLTKNGFRFHHAARDGDEVAMVRWLAEGESHVPVFAHTTIGVGAVVVNTEGKLLVVQERYQNQPYWKLPGGYVEPGEDIPEAAMREVREETNIQTQFKSMVAFRHSHGGLWGCSDIYFIVELAPLTADITSCEIEIEDSQWMEMETYLTHPNVHANNRLFLRKYLFSKEKGLAINGTKTVHPVTKAPQMLYALEPLE</sequence>
<dbReference type="GO" id="GO:0047631">
    <property type="term" value="F:ADP-ribose diphosphatase activity"/>
    <property type="evidence" value="ECO:0007669"/>
    <property type="project" value="TreeGrafter"/>
</dbReference>
<dbReference type="PROSITE" id="PS00893">
    <property type="entry name" value="NUDIX_BOX"/>
    <property type="match status" value="1"/>
</dbReference>
<dbReference type="EMBL" id="GEBQ01008193">
    <property type="protein sequence ID" value="JAT31784.1"/>
    <property type="molecule type" value="Transcribed_RNA"/>
</dbReference>
<evidence type="ECO:0000259" key="4">
    <source>
        <dbReference type="PROSITE" id="PS51462"/>
    </source>
</evidence>
<reference evidence="5" key="1">
    <citation type="submission" date="2015-11" db="EMBL/GenBank/DDBJ databases">
        <title>De novo transcriptome assembly of four potential Pierce s Disease insect vectors from Arizona vineyards.</title>
        <authorList>
            <person name="Tassone E.E."/>
        </authorList>
    </citation>
    <scope>NUCLEOTIDE SEQUENCE</scope>
</reference>
<dbReference type="GO" id="GO:0051287">
    <property type="term" value="F:NAD binding"/>
    <property type="evidence" value="ECO:0007669"/>
    <property type="project" value="TreeGrafter"/>
</dbReference>
<dbReference type="GO" id="GO:0035529">
    <property type="term" value="F:NADH pyrophosphatase activity"/>
    <property type="evidence" value="ECO:0007669"/>
    <property type="project" value="TreeGrafter"/>
</dbReference>
<feature type="domain" description="Nudix hydrolase" evidence="4">
    <location>
        <begin position="162"/>
        <end position="290"/>
    </location>
</feature>
<dbReference type="Pfam" id="PF18290">
    <property type="entry name" value="Nudix_hydro"/>
    <property type="match status" value="1"/>
</dbReference>
<dbReference type="PRINTS" id="PR00502">
    <property type="entry name" value="NUDIXFAMILY"/>
</dbReference>
<dbReference type="InterPro" id="IPR020476">
    <property type="entry name" value="Nudix_hydrolase"/>
</dbReference>
<dbReference type="CDD" id="cd04670">
    <property type="entry name" value="NUDIX_ASFGF2_Nudt6"/>
    <property type="match status" value="1"/>
</dbReference>
<organism evidence="5">
    <name type="scientific">Graphocephala atropunctata</name>
    <dbReference type="NCBI Taxonomy" id="36148"/>
    <lineage>
        <taxon>Eukaryota</taxon>
        <taxon>Metazoa</taxon>
        <taxon>Ecdysozoa</taxon>
        <taxon>Arthropoda</taxon>
        <taxon>Hexapoda</taxon>
        <taxon>Insecta</taxon>
        <taxon>Pterygota</taxon>
        <taxon>Neoptera</taxon>
        <taxon>Paraneoptera</taxon>
        <taxon>Hemiptera</taxon>
        <taxon>Auchenorrhyncha</taxon>
        <taxon>Membracoidea</taxon>
        <taxon>Cicadellidae</taxon>
        <taxon>Cicadellinae</taxon>
        <taxon>Cicadellini</taxon>
        <taxon>Graphocephala</taxon>
    </lineage>
</organism>
<keyword evidence="2 3" id="KW-0378">Hydrolase</keyword>
<dbReference type="PANTHER" id="PTHR13994:SF13">
    <property type="entry name" value="FI03680P"/>
    <property type="match status" value="1"/>
</dbReference>
<dbReference type="SUPFAM" id="SSF55811">
    <property type="entry name" value="Nudix"/>
    <property type="match status" value="1"/>
</dbReference>
<dbReference type="AlphaFoldDB" id="A0A1B6M7C6"/>
<dbReference type="Pfam" id="PF00293">
    <property type="entry name" value="NUDIX"/>
    <property type="match status" value="1"/>
</dbReference>